<keyword evidence="2" id="KW-0804">Transcription</keyword>
<keyword evidence="1" id="KW-0805">Transcription regulation</keyword>
<feature type="region of interest" description="Disordered" evidence="3">
    <location>
        <begin position="74"/>
        <end position="113"/>
    </location>
</feature>
<evidence type="ECO:0000313" key="6">
    <source>
        <dbReference type="Proteomes" id="UP001519325"/>
    </source>
</evidence>
<evidence type="ECO:0000256" key="2">
    <source>
        <dbReference type="ARBA" id="ARBA00023163"/>
    </source>
</evidence>
<organism evidence="5 6">
    <name type="scientific">Nocardia goodfellowii</name>
    <dbReference type="NCBI Taxonomy" id="882446"/>
    <lineage>
        <taxon>Bacteria</taxon>
        <taxon>Bacillati</taxon>
        <taxon>Actinomycetota</taxon>
        <taxon>Actinomycetes</taxon>
        <taxon>Mycobacteriales</taxon>
        <taxon>Nocardiaceae</taxon>
        <taxon>Nocardia</taxon>
    </lineage>
</organism>
<evidence type="ECO:0000313" key="5">
    <source>
        <dbReference type="EMBL" id="MBP2190142.1"/>
    </source>
</evidence>
<dbReference type="Proteomes" id="UP001519325">
    <property type="component" value="Unassembled WGS sequence"/>
</dbReference>
<feature type="domain" description="Tetracyclin repressor-like C-terminal" evidence="4">
    <location>
        <begin position="10"/>
        <end position="72"/>
    </location>
</feature>
<dbReference type="InterPro" id="IPR011075">
    <property type="entry name" value="TetR_C"/>
</dbReference>
<protein>
    <recommendedName>
        <fullName evidence="4">Tetracyclin repressor-like C-terminal domain-containing protein</fullName>
    </recommendedName>
</protein>
<accession>A0ABS4QEM8</accession>
<keyword evidence="6" id="KW-1185">Reference proteome</keyword>
<evidence type="ECO:0000256" key="1">
    <source>
        <dbReference type="ARBA" id="ARBA00023015"/>
    </source>
</evidence>
<evidence type="ECO:0000259" key="4">
    <source>
        <dbReference type="Pfam" id="PF16925"/>
    </source>
</evidence>
<comment type="caution">
    <text evidence="5">The sequence shown here is derived from an EMBL/GenBank/DDBJ whole genome shotgun (WGS) entry which is preliminary data.</text>
</comment>
<evidence type="ECO:0000256" key="3">
    <source>
        <dbReference type="SAM" id="MobiDB-lite"/>
    </source>
</evidence>
<proteinExistence type="predicted"/>
<dbReference type="EMBL" id="JAGGMR010000001">
    <property type="protein sequence ID" value="MBP2190142.1"/>
    <property type="molecule type" value="Genomic_DNA"/>
</dbReference>
<dbReference type="RefSeq" id="WP_209889855.1">
    <property type="nucleotide sequence ID" value="NZ_JAGGMR010000001.1"/>
</dbReference>
<reference evidence="5 6" key="1">
    <citation type="submission" date="2021-03" db="EMBL/GenBank/DDBJ databases">
        <title>Sequencing the genomes of 1000 actinobacteria strains.</title>
        <authorList>
            <person name="Klenk H.-P."/>
        </authorList>
    </citation>
    <scope>NUCLEOTIDE SEQUENCE [LARGE SCALE GENOMIC DNA]</scope>
    <source>
        <strain evidence="5 6">DSM 45516</strain>
    </source>
</reference>
<gene>
    <name evidence="5" type="ORF">BJ987_003043</name>
</gene>
<name>A0ABS4QEM8_9NOCA</name>
<dbReference type="Pfam" id="PF16925">
    <property type="entry name" value="TetR_C_13"/>
    <property type="match status" value="1"/>
</dbReference>
<sequence length="113" mass="12040">MPIELTPLSEMPGTVRDRLRDIVADWRAVRTAEVAAAQKVSTTADRPCEEIATVVIGISMAVNQEIQLLADRPTRTSGHAVRSPAAAVLTAPTSSPHEKNQARQSSGPPRASC</sequence>